<proteinExistence type="predicted"/>
<dbReference type="EMBL" id="HG970332">
    <property type="protein sequence ID" value="CEF74449.1"/>
    <property type="molecule type" value="Genomic_DNA"/>
</dbReference>
<dbReference type="Proteomes" id="UP000070720">
    <property type="component" value="Chromosome 1"/>
</dbReference>
<reference evidence="2 3" key="1">
    <citation type="journal article" date="2007" name="Science">
        <title>The Fusarium graminearum genome reveals a link between localized polymorphism and pathogen specialization.</title>
        <authorList>
            <person name="Cuomo C.A."/>
            <person name="Gueldener U."/>
            <person name="Xu J.-R."/>
            <person name="Trail F."/>
            <person name="Turgeon B.G."/>
            <person name="Di Pietro A."/>
            <person name="Walton J.D."/>
            <person name="Ma L.-J."/>
            <person name="Baker S.E."/>
            <person name="Rep M."/>
            <person name="Adam G."/>
            <person name="Antoniw J."/>
            <person name="Baldwin T."/>
            <person name="Calvo S.E."/>
            <person name="Chang Y.-L."/>
            <person name="DeCaprio D."/>
            <person name="Gale L.R."/>
            <person name="Gnerre S."/>
            <person name="Goswami R.S."/>
            <person name="Hammond-Kosack K."/>
            <person name="Harris L.J."/>
            <person name="Hilburn K."/>
            <person name="Kennell J.C."/>
            <person name="Kroken S."/>
            <person name="Magnuson J.K."/>
            <person name="Mannhaupt G."/>
            <person name="Mauceli E.W."/>
            <person name="Mewes H.-W."/>
            <person name="Mitterbauer R."/>
            <person name="Muehlbauer G."/>
            <person name="Muensterkoetter M."/>
            <person name="Nelson D."/>
            <person name="O'Donnell K."/>
            <person name="Ouellet T."/>
            <person name="Qi W."/>
            <person name="Quesneville H."/>
            <person name="Roncero M.I.G."/>
            <person name="Seong K.-Y."/>
            <person name="Tetko I.V."/>
            <person name="Urban M."/>
            <person name="Waalwijk C."/>
            <person name="Ward T.J."/>
            <person name="Yao J."/>
            <person name="Birren B.W."/>
            <person name="Kistler H.C."/>
        </authorList>
    </citation>
    <scope>NUCLEOTIDE SEQUENCE [LARGE SCALE GENOMIC DNA]</scope>
    <source>
        <strain evidence="3">ATCC MYA-4620 / CBS 123657 / FGSC 9075 / NRRL 31084 / PH-1</strain>
        <strain evidence="2">PH-1 / ATCC MYA-4620 / FGSC 9075 / NRRL 31084</strain>
    </source>
</reference>
<sequence length="109" mass="12165">MVISALILQKYLKQRMTPGESLTVVTISEPSTGAKLKTMCRFHVLGSLSKDDGASHAYVAKIFYQSLKQNESGQTTDWMVAKALHDAIESDRDLAKDPRWWAPYIHSGP</sequence>
<organism evidence="1 3">
    <name type="scientific">Gibberella zeae (strain ATCC MYA-4620 / CBS 123657 / FGSC 9075 / NRRL 31084 / PH-1)</name>
    <name type="common">Wheat head blight fungus</name>
    <name type="synonym">Fusarium graminearum</name>
    <dbReference type="NCBI Taxonomy" id="229533"/>
    <lineage>
        <taxon>Eukaryota</taxon>
        <taxon>Fungi</taxon>
        <taxon>Dikarya</taxon>
        <taxon>Ascomycota</taxon>
        <taxon>Pezizomycotina</taxon>
        <taxon>Sordariomycetes</taxon>
        <taxon>Hypocreomycetidae</taxon>
        <taxon>Hypocreales</taxon>
        <taxon>Nectriaceae</taxon>
        <taxon>Fusarium</taxon>
    </lineage>
</organism>
<accession>A0A098D669</accession>
<dbReference type="HOGENOM" id="CLU_2184213_0_0_1"/>
<dbReference type="AlphaFoldDB" id="I1S5G6"/>
<accession>I1S5G6</accession>
<protein>
    <submittedName>
        <fullName evidence="1">Chromosome 1, complete genome</fullName>
    </submittedName>
</protein>
<dbReference type="VEuPathDB" id="FungiDB:FGRAMPH1_01G05289"/>
<dbReference type="InParanoid" id="I1S5G6"/>
<evidence type="ECO:0000313" key="3">
    <source>
        <dbReference type="Proteomes" id="UP000070720"/>
    </source>
</evidence>
<evidence type="ECO:0000313" key="1">
    <source>
        <dbReference type="EMBL" id="CEF74449.1"/>
    </source>
</evidence>
<dbReference type="RefSeq" id="XP_011318083.1">
    <property type="nucleotide sequence ID" value="XM_011319781.1"/>
</dbReference>
<dbReference type="OrthoDB" id="9991317at2759"/>
<gene>
    <name evidence="1" type="ORF">FGRAMPH1_01T05289</name>
</gene>
<keyword evidence="3" id="KW-1185">Reference proteome</keyword>
<dbReference type="EnsemblFungi" id="CEF74449">
    <property type="protein sequence ID" value="CEF74449"/>
    <property type="gene ID" value="FGRRES_12084"/>
</dbReference>
<evidence type="ECO:0000313" key="2">
    <source>
        <dbReference type="EnsemblFungi" id="CEF74449"/>
    </source>
</evidence>
<reference evidence="2" key="4">
    <citation type="submission" date="2017-01" db="UniProtKB">
        <authorList>
            <consortium name="EnsemblFungi"/>
        </authorList>
    </citation>
    <scope>IDENTIFICATION</scope>
    <source>
        <strain evidence="2">PH-1 / ATCC MYA-4620 / FGSC 9075 / NRRL 31084</strain>
    </source>
</reference>
<dbReference type="KEGG" id="fgr:FGSG_12084"/>
<reference evidence="1 3" key="3">
    <citation type="journal article" date="2015" name="BMC Genomics">
        <title>The completed genome sequence of the pathogenic ascomycete fungus Fusarium graminearum.</title>
        <authorList>
            <person name="King R."/>
            <person name="Urban M."/>
            <person name="Hammond-Kosack M.C."/>
            <person name="Hassani-Pak K."/>
            <person name="Hammond-Kosack K.E."/>
        </authorList>
    </citation>
    <scope>NUCLEOTIDE SEQUENCE [LARGE SCALE GENOMIC DNA]</scope>
    <source>
        <strain evidence="3">ATCC MYA-4620 / CBS 123657 / FGSC 9075 / NRRL 31084 / PH-1</strain>
        <strain evidence="1">PH-1</strain>
    </source>
</reference>
<reference evidence="2 3" key="2">
    <citation type="journal article" date="2010" name="Nature">
        <title>Comparative genomics reveals mobile pathogenicity chromosomes in Fusarium.</title>
        <authorList>
            <person name="Ma L.J."/>
            <person name="van der Does H.C."/>
            <person name="Borkovich K.A."/>
            <person name="Coleman J.J."/>
            <person name="Daboussi M.J."/>
            <person name="Di Pietro A."/>
            <person name="Dufresne M."/>
            <person name="Freitag M."/>
            <person name="Grabherr M."/>
            <person name="Henrissat B."/>
            <person name="Houterman P.M."/>
            <person name="Kang S."/>
            <person name="Shim W.B."/>
            <person name="Woloshuk C."/>
            <person name="Xie X."/>
            <person name="Xu J.R."/>
            <person name="Antoniw J."/>
            <person name="Baker S.E."/>
            <person name="Bluhm B.H."/>
            <person name="Breakspear A."/>
            <person name="Brown D.W."/>
            <person name="Butchko R.A."/>
            <person name="Chapman S."/>
            <person name="Coulson R."/>
            <person name="Coutinho P.M."/>
            <person name="Danchin E.G."/>
            <person name="Diener A."/>
            <person name="Gale L.R."/>
            <person name="Gardiner D.M."/>
            <person name="Goff S."/>
            <person name="Hammond-Kosack K.E."/>
            <person name="Hilburn K."/>
            <person name="Hua-Van A."/>
            <person name="Jonkers W."/>
            <person name="Kazan K."/>
            <person name="Kodira C.D."/>
            <person name="Koehrsen M."/>
            <person name="Kumar L."/>
            <person name="Lee Y.H."/>
            <person name="Li L."/>
            <person name="Manners J.M."/>
            <person name="Miranda-Saavedra D."/>
            <person name="Mukherjee M."/>
            <person name="Park G."/>
            <person name="Park J."/>
            <person name="Park S.Y."/>
            <person name="Proctor R.H."/>
            <person name="Regev A."/>
            <person name="Ruiz-Roldan M.C."/>
            <person name="Sain D."/>
            <person name="Sakthikumar S."/>
            <person name="Sykes S."/>
            <person name="Schwartz D.C."/>
            <person name="Turgeon B.G."/>
            <person name="Wapinski I."/>
            <person name="Yoder O."/>
            <person name="Young S."/>
            <person name="Zeng Q."/>
            <person name="Zhou S."/>
            <person name="Galagan J."/>
            <person name="Cuomo C.A."/>
            <person name="Kistler H.C."/>
            <person name="Rep M."/>
        </authorList>
    </citation>
    <scope>GENOME REANNOTATION</scope>
    <source>
        <strain evidence="3">ATCC MYA-4620 / CBS 123657 / FGSC 9075 / NRRL 31084 / PH-1</strain>
        <strain evidence="2">PH-1 / ATCC MYA-4620 / FGSC 9075 / NRRL 31084</strain>
    </source>
</reference>
<name>I1S5G6_GIBZE</name>